<dbReference type="SUPFAM" id="SSF55486">
    <property type="entry name" value="Metalloproteases ('zincins'), catalytic domain"/>
    <property type="match status" value="1"/>
</dbReference>
<organism evidence="2 3">
    <name type="scientific">Tetrapyrgos nigripes</name>
    <dbReference type="NCBI Taxonomy" id="182062"/>
    <lineage>
        <taxon>Eukaryota</taxon>
        <taxon>Fungi</taxon>
        <taxon>Dikarya</taxon>
        <taxon>Basidiomycota</taxon>
        <taxon>Agaricomycotina</taxon>
        <taxon>Agaricomycetes</taxon>
        <taxon>Agaricomycetidae</taxon>
        <taxon>Agaricales</taxon>
        <taxon>Marasmiineae</taxon>
        <taxon>Marasmiaceae</taxon>
        <taxon>Tetrapyrgos</taxon>
    </lineage>
</organism>
<evidence type="ECO:0000313" key="3">
    <source>
        <dbReference type="Proteomes" id="UP000559256"/>
    </source>
</evidence>
<name>A0A8H5BC70_9AGAR</name>
<evidence type="ECO:0000256" key="1">
    <source>
        <dbReference type="SAM" id="MobiDB-lite"/>
    </source>
</evidence>
<gene>
    <name evidence="2" type="ORF">D9758_018217</name>
</gene>
<accession>A0A8H5BC70</accession>
<dbReference type="Proteomes" id="UP000559256">
    <property type="component" value="Unassembled WGS sequence"/>
</dbReference>
<dbReference type="AlphaFoldDB" id="A0A8H5BC70"/>
<proteinExistence type="predicted"/>
<comment type="caution">
    <text evidence="2">The sequence shown here is derived from an EMBL/GenBank/DDBJ whole genome shotgun (WGS) entry which is preliminary data.</text>
</comment>
<keyword evidence="3" id="KW-1185">Reference proteome</keyword>
<sequence>MTTTFTSSRLGSAAATQPISLAPNPTSLALTPQETAFAFDLGNNLVSVSSYVKPLDLPTPCAAYTIPGDNLECPPIPGSNSPNGSMTAYSVFFDDCGAAFIVCRCDNANMSLDTIRDRLSRVPVGLRQYLASVVVLPGDEARAYTLRSGDVHIFGDAGVNIWVHESMHAYDFTILVPHHPLSDYSVWKRAIQADSCVPDDYSATNAVEDFAQMGVIKMYTLANNGALPEGMQAECMSNQLKFMDGVPLFNTTTLFGNTCFADYGDNFGSKHSVPPPVLNLTSRLPIPDTDGGDVGKVGMTSGIAASASTPAPPSPSSGGVSTSRPHSLAVLVTLLALTNVLGALCAFW</sequence>
<evidence type="ECO:0000313" key="2">
    <source>
        <dbReference type="EMBL" id="KAF5320659.1"/>
    </source>
</evidence>
<dbReference type="OrthoDB" id="2142213at2759"/>
<feature type="region of interest" description="Disordered" evidence="1">
    <location>
        <begin position="303"/>
        <end position="322"/>
    </location>
</feature>
<dbReference type="EMBL" id="JAACJM010000403">
    <property type="protein sequence ID" value="KAF5320659.1"/>
    <property type="molecule type" value="Genomic_DNA"/>
</dbReference>
<reference evidence="2 3" key="1">
    <citation type="journal article" date="2020" name="ISME J.">
        <title>Uncovering the hidden diversity of litter-decomposition mechanisms in mushroom-forming fungi.</title>
        <authorList>
            <person name="Floudas D."/>
            <person name="Bentzer J."/>
            <person name="Ahren D."/>
            <person name="Johansson T."/>
            <person name="Persson P."/>
            <person name="Tunlid A."/>
        </authorList>
    </citation>
    <scope>NUCLEOTIDE SEQUENCE [LARGE SCALE GENOMIC DNA]</scope>
    <source>
        <strain evidence="2 3">CBS 291.85</strain>
    </source>
</reference>
<protein>
    <submittedName>
        <fullName evidence="2">Uncharacterized protein</fullName>
    </submittedName>
</protein>